<feature type="region of interest" description="Disordered" evidence="1">
    <location>
        <begin position="931"/>
        <end position="1019"/>
    </location>
</feature>
<feature type="compositionally biased region" description="Basic residues" evidence="1">
    <location>
        <begin position="145"/>
        <end position="157"/>
    </location>
</feature>
<feature type="region of interest" description="Disordered" evidence="1">
    <location>
        <begin position="725"/>
        <end position="750"/>
    </location>
</feature>
<dbReference type="AlphaFoldDB" id="A0A067QWL8"/>
<proteinExistence type="predicted"/>
<accession>A0A067QWL8</accession>
<feature type="compositionally biased region" description="Gly residues" evidence="1">
    <location>
        <begin position="990"/>
        <end position="1002"/>
    </location>
</feature>
<sequence>MLKVQLCCPKIESCFPFAVPGEIMQTEADLPPVTDLPIQECSTVTRVALEEEDPETITMTVKEEAEADHAAEQQVLSDNSVLPPLEASTGGGAVEKESQEFSLMTQQRLTESPTNVTSTPAICSPQGAKDQDRQQQQHRVDRGRSRGRRRSRWKLKFHHQALPPEYLDHYEASIAQQEANRVSGDKQNSSTNEKTASGLRIPSDKTGSSVGEKSARSPIHCLPVKIESDAHSAQFSASAPLILNTGVSPAEQLKIIPLQTLGLGRSDGEIIARLQNDFQKHAVDDEVSIINERKPVPNLNGNKCVQQGKGLLGSLLSSSQQSESGCGNKSVPPLDSIKRRSSVIMSSSSANGNSTKMAAPSTSQHHNANTTVNKVMKYQDLPYMGEITLDNMKPRRGRKPKKADICHLIYKNYGTIFPGAPNSANLAEMEEQTASRRRPQQESHATKAKPELASITQSGIKCKTIESLREGAQINHADVQNRIISSLLEKRLTAATQQDATRKNMFSNIHDSNYSGAWNRRTAPVPPVSPSPTVPCSDEPLNLCVKDLNQLKIRLLRKHGNFYEPRSSAAATNNTKPGPSPVSIKSEPTHNSSSSDLEELLEISDDSPKLTCTPDGSRNHTPVRNVGPTDPFPPTIAGLTFPSPPEFQVPGTNLPGGYVYWPGAGVFVHPMALQSQLLYYQKLGAIPLVSMSPTDQSISGQAFIPTTPLPVPHITPAPNCPLPQQVNTKTTNTQVKPEQKQAASSNNPRNLIPKAFSTMLSPPNSGKPCGVMPSELTFPRMKRLAPLGNPPPASGGTGTKRKRSAIFIPPMPSENNTNPTTEVSICKFKFTGGAKPSLQEKKMLSVDSGGNFRYYSGTGDKSMRGYEFFPRESLQQSAGASRGSPSEHFLAAASSAIIGNDKIPVVPSTPGNALRDSALVGGFQLDEHQKYLSTPGLPTDTKPTGSPSGDFTRSLSSEMDASQKSSDGRGVYFDPQGLKKKCESGEKIDGGGFGNDHGGQGTGSQHFRLQRRKRKTRKSLAREKLEQTFKEKGFLIQTQQLESAEGATYCKFRQLRKFTRYLFRSWKDYLPGNVREMSVAAGVAGPGDGSPPPPGDSELEGELSSNPPTPTSTTQSALIEDSSQQPPTS</sequence>
<feature type="compositionally biased region" description="Polar residues" evidence="1">
    <location>
        <begin position="360"/>
        <end position="372"/>
    </location>
</feature>
<gene>
    <name evidence="2" type="ORF">L798_11294</name>
</gene>
<dbReference type="EMBL" id="KK852872">
    <property type="protein sequence ID" value="KDR14562.1"/>
    <property type="molecule type" value="Genomic_DNA"/>
</dbReference>
<dbReference type="eggNOG" id="ENOG502QWC6">
    <property type="taxonomic scope" value="Eukaryota"/>
</dbReference>
<name>A0A067QWL8_ZOONE</name>
<feature type="region of interest" description="Disordered" evidence="1">
    <location>
        <begin position="1081"/>
        <end position="1129"/>
    </location>
</feature>
<feature type="region of interest" description="Disordered" evidence="1">
    <location>
        <begin position="426"/>
        <end position="453"/>
    </location>
</feature>
<feature type="compositionally biased region" description="Basic and acidic residues" evidence="1">
    <location>
        <begin position="439"/>
        <end position="450"/>
    </location>
</feature>
<feature type="compositionally biased region" description="Polar residues" evidence="1">
    <location>
        <begin position="941"/>
        <end position="965"/>
    </location>
</feature>
<feature type="compositionally biased region" description="Basic and acidic residues" evidence="1">
    <location>
        <begin position="980"/>
        <end position="989"/>
    </location>
</feature>
<feature type="compositionally biased region" description="Basic and acidic residues" evidence="1">
    <location>
        <begin position="129"/>
        <end position="144"/>
    </location>
</feature>
<feature type="region of interest" description="Disordered" evidence="1">
    <location>
        <begin position="342"/>
        <end position="372"/>
    </location>
</feature>
<feature type="compositionally biased region" description="Low complexity" evidence="1">
    <location>
        <begin position="342"/>
        <end position="357"/>
    </location>
</feature>
<evidence type="ECO:0000313" key="2">
    <source>
        <dbReference type="EMBL" id="KDR14562.1"/>
    </source>
</evidence>
<dbReference type="OrthoDB" id="6348149at2759"/>
<feature type="compositionally biased region" description="Low complexity" evidence="1">
    <location>
        <begin position="725"/>
        <end position="736"/>
    </location>
</feature>
<feature type="region of interest" description="Disordered" evidence="1">
    <location>
        <begin position="566"/>
        <end position="629"/>
    </location>
</feature>
<reference evidence="2 3" key="1">
    <citation type="journal article" date="2014" name="Nat. Commun.">
        <title>Molecular traces of alternative social organization in a termite genome.</title>
        <authorList>
            <person name="Terrapon N."/>
            <person name="Li C."/>
            <person name="Robertson H.M."/>
            <person name="Ji L."/>
            <person name="Meng X."/>
            <person name="Booth W."/>
            <person name="Chen Z."/>
            <person name="Childers C.P."/>
            <person name="Glastad K.M."/>
            <person name="Gokhale K."/>
            <person name="Gowin J."/>
            <person name="Gronenberg W."/>
            <person name="Hermansen R.A."/>
            <person name="Hu H."/>
            <person name="Hunt B.G."/>
            <person name="Huylmans A.K."/>
            <person name="Khalil S.M."/>
            <person name="Mitchell R.D."/>
            <person name="Munoz-Torres M.C."/>
            <person name="Mustard J.A."/>
            <person name="Pan H."/>
            <person name="Reese J.T."/>
            <person name="Scharf M.E."/>
            <person name="Sun F."/>
            <person name="Vogel H."/>
            <person name="Xiao J."/>
            <person name="Yang W."/>
            <person name="Yang Z."/>
            <person name="Yang Z."/>
            <person name="Zhou J."/>
            <person name="Zhu J."/>
            <person name="Brent C.S."/>
            <person name="Elsik C.G."/>
            <person name="Goodisman M.A."/>
            <person name="Liberles D.A."/>
            <person name="Roe R.M."/>
            <person name="Vargo E.L."/>
            <person name="Vilcinskas A."/>
            <person name="Wang J."/>
            <person name="Bornberg-Bauer E."/>
            <person name="Korb J."/>
            <person name="Zhang G."/>
            <person name="Liebig J."/>
        </authorList>
    </citation>
    <scope>NUCLEOTIDE SEQUENCE [LARGE SCALE GENOMIC DNA]</scope>
    <source>
        <tissue evidence="2">Whole organism</tissue>
    </source>
</reference>
<feature type="compositionally biased region" description="Polar residues" evidence="1">
    <location>
        <begin position="100"/>
        <end position="121"/>
    </location>
</feature>
<keyword evidence="3" id="KW-1185">Reference proteome</keyword>
<dbReference type="Proteomes" id="UP000027135">
    <property type="component" value="Unassembled WGS sequence"/>
</dbReference>
<dbReference type="OMA" id="VEGHRTQ"/>
<feature type="compositionally biased region" description="Basic residues" evidence="1">
    <location>
        <begin position="1008"/>
        <end position="1019"/>
    </location>
</feature>
<dbReference type="InParanoid" id="A0A067QWL8"/>
<protein>
    <submittedName>
        <fullName evidence="2">Uncharacterized protein</fullName>
    </submittedName>
</protein>
<evidence type="ECO:0000313" key="3">
    <source>
        <dbReference type="Proteomes" id="UP000027135"/>
    </source>
</evidence>
<evidence type="ECO:0000256" key="1">
    <source>
        <dbReference type="SAM" id="MobiDB-lite"/>
    </source>
</evidence>
<organism evidence="2 3">
    <name type="scientific">Zootermopsis nevadensis</name>
    <name type="common">Dampwood termite</name>
    <dbReference type="NCBI Taxonomy" id="136037"/>
    <lineage>
        <taxon>Eukaryota</taxon>
        <taxon>Metazoa</taxon>
        <taxon>Ecdysozoa</taxon>
        <taxon>Arthropoda</taxon>
        <taxon>Hexapoda</taxon>
        <taxon>Insecta</taxon>
        <taxon>Pterygota</taxon>
        <taxon>Neoptera</taxon>
        <taxon>Polyneoptera</taxon>
        <taxon>Dictyoptera</taxon>
        <taxon>Blattodea</taxon>
        <taxon>Blattoidea</taxon>
        <taxon>Termitoidae</taxon>
        <taxon>Termopsidae</taxon>
        <taxon>Zootermopsis</taxon>
    </lineage>
</organism>
<feature type="region of interest" description="Disordered" evidence="1">
    <location>
        <begin position="178"/>
        <end position="214"/>
    </location>
</feature>
<feature type="compositionally biased region" description="Polar residues" evidence="1">
    <location>
        <begin position="178"/>
        <end position="195"/>
    </location>
</feature>
<feature type="compositionally biased region" description="Acidic residues" evidence="1">
    <location>
        <begin position="596"/>
        <end position="605"/>
    </location>
</feature>
<feature type="region of interest" description="Disordered" evidence="1">
    <location>
        <begin position="65"/>
        <end position="157"/>
    </location>
</feature>
<dbReference type="STRING" id="136037.A0A067QWL8"/>